<dbReference type="STRING" id="1003232.J9D065"/>
<dbReference type="EMBL" id="AFBI03000006">
    <property type="protein sequence ID" value="EJW01261.1"/>
    <property type="molecule type" value="Genomic_DNA"/>
</dbReference>
<evidence type="ECO:0000256" key="4">
    <source>
        <dbReference type="ARBA" id="ARBA00022842"/>
    </source>
</evidence>
<reference evidence="9 10" key="1">
    <citation type="submission" date="2011-08" db="EMBL/GenBank/DDBJ databases">
        <authorList>
            <person name="Liu Z.J."/>
            <person name="Shi F.L."/>
            <person name="Lu J.Q."/>
            <person name="Li M."/>
            <person name="Wang Z.L."/>
        </authorList>
    </citation>
    <scope>NUCLEOTIDE SEQUENCE [LARGE SCALE GENOMIC DNA]</scope>
    <source>
        <strain evidence="9 10">USNM 41457</strain>
    </source>
</reference>
<feature type="transmembrane region" description="Helical" evidence="7">
    <location>
        <begin position="497"/>
        <end position="517"/>
    </location>
</feature>
<keyword evidence="10" id="KW-1185">Reference proteome</keyword>
<comment type="caution">
    <text evidence="9">The sequence shown here is derived from an EMBL/GenBank/DDBJ whole genome shotgun (WGS) entry which is preliminary data.</text>
</comment>
<name>J9D065_EDHAE</name>
<evidence type="ECO:0000256" key="7">
    <source>
        <dbReference type="SAM" id="Phobius"/>
    </source>
</evidence>
<dbReference type="AlphaFoldDB" id="J9D065"/>
<dbReference type="GO" id="GO:0046872">
    <property type="term" value="F:metal ion binding"/>
    <property type="evidence" value="ECO:0007669"/>
    <property type="project" value="UniProtKB-KW"/>
</dbReference>
<dbReference type="Gene3D" id="3.40.50.1000">
    <property type="entry name" value="HAD superfamily/HAD-like"/>
    <property type="match status" value="1"/>
</dbReference>
<dbReference type="GO" id="GO:0005886">
    <property type="term" value="C:plasma membrane"/>
    <property type="evidence" value="ECO:0007669"/>
    <property type="project" value="TreeGrafter"/>
</dbReference>
<evidence type="ECO:0000256" key="6">
    <source>
        <dbReference type="ARBA" id="ARBA00023136"/>
    </source>
</evidence>
<keyword evidence="4" id="KW-0460">Magnesium</keyword>
<evidence type="ECO:0000256" key="5">
    <source>
        <dbReference type="ARBA" id="ARBA00022989"/>
    </source>
</evidence>
<evidence type="ECO:0000313" key="10">
    <source>
        <dbReference type="Proteomes" id="UP000003163"/>
    </source>
</evidence>
<keyword evidence="5 7" id="KW-1133">Transmembrane helix</keyword>
<feature type="transmembrane region" description="Helical" evidence="7">
    <location>
        <begin position="384"/>
        <end position="404"/>
    </location>
</feature>
<dbReference type="InterPro" id="IPR001757">
    <property type="entry name" value="P_typ_ATPase"/>
</dbReference>
<dbReference type="InterPro" id="IPR036412">
    <property type="entry name" value="HAD-like_sf"/>
</dbReference>
<dbReference type="Proteomes" id="UP000003163">
    <property type="component" value="Unassembled WGS sequence"/>
</dbReference>
<keyword evidence="2 7" id="KW-0812">Transmembrane</keyword>
<feature type="transmembrane region" description="Helical" evidence="7">
    <location>
        <begin position="537"/>
        <end position="555"/>
    </location>
</feature>
<feature type="transmembrane region" description="Helical" evidence="7">
    <location>
        <begin position="466"/>
        <end position="485"/>
    </location>
</feature>
<dbReference type="SUPFAM" id="SSF81665">
    <property type="entry name" value="Calcium ATPase, transmembrane domain M"/>
    <property type="match status" value="1"/>
</dbReference>
<dbReference type="VEuPathDB" id="MicrosporidiaDB:EDEG_00534"/>
<sequence length="562" mass="64867">MSNCEHIKDIINGYGIYRSLIVAYKELNPFNTNIIYDNHINETDNSNLQKSSKDEKLDLHSKNKITDEIPENQKSIDFLIQEYSKIDLDNRAKKIDNLFKKIENDLIYLGSTFVEDKIQKGVKECINSLLEAGIKIWMVTGDKRETAESCGALCGLVSEKIATPQENINNRLEQTALYNEDYLDLNQVCYNEENTNLQSSDINNPDTHNKQYISETDSNLLHNNNRNHLLDDSETDNPILTTKNPKFNSYSAEEALANLEKGNFDHKTAIIYRASPEQKAKIAKYLNNVAAIGDGNNDIMMLQESSVGIGIRGKEGTQASMSADFSVASFTSLKRLFLVHGHNNYIRMSKVALSSIYKNLLLISIQFFYNFFNGYSGRPVFNYFFLNYFNVLFTSLLPFYTILFDKDKEDKELLENPILYKNSTRFLKFKIIVLNLILAVFKGALIFWLSYFIFDKSDFTDRNGKIGGYSAMNNWFSILVFLTVLMRQVRLINFFNIFSYVCIIFTILFYFFSIFVIQEFTVETRNSAFHLYSMPVSYFGFLCVMGIVLFVDYIYDVTQHLI</sequence>
<dbReference type="InterPro" id="IPR032630">
    <property type="entry name" value="P_typ_ATPase_c"/>
</dbReference>
<keyword evidence="3" id="KW-0479">Metal-binding</keyword>
<evidence type="ECO:0000256" key="2">
    <source>
        <dbReference type="ARBA" id="ARBA00022692"/>
    </source>
</evidence>
<evidence type="ECO:0000259" key="8">
    <source>
        <dbReference type="Pfam" id="PF16212"/>
    </source>
</evidence>
<dbReference type="OrthoDB" id="377733at2759"/>
<comment type="subcellular location">
    <subcellularLocation>
        <location evidence="1">Membrane</location>
        <topology evidence="1">Multi-pass membrane protein</topology>
    </subcellularLocation>
</comment>
<evidence type="ECO:0000256" key="3">
    <source>
        <dbReference type="ARBA" id="ARBA00022723"/>
    </source>
</evidence>
<dbReference type="GO" id="GO:0140326">
    <property type="term" value="F:ATPase-coupled intramembrane lipid transporter activity"/>
    <property type="evidence" value="ECO:0007669"/>
    <property type="project" value="TreeGrafter"/>
</dbReference>
<accession>J9D065</accession>
<dbReference type="SUPFAM" id="SSF56784">
    <property type="entry name" value="HAD-like"/>
    <property type="match status" value="1"/>
</dbReference>
<dbReference type="HOGENOM" id="CLU_484872_0_0_1"/>
<dbReference type="InterPro" id="IPR023298">
    <property type="entry name" value="ATPase_P-typ_TM_dom_sf"/>
</dbReference>
<dbReference type="Pfam" id="PF16212">
    <property type="entry name" value="PhoLip_ATPase_C"/>
    <property type="match status" value="1"/>
</dbReference>
<dbReference type="PANTHER" id="PTHR24092">
    <property type="entry name" value="PROBABLE PHOSPHOLIPID-TRANSPORTING ATPASE"/>
    <property type="match status" value="1"/>
</dbReference>
<proteinExistence type="predicted"/>
<feature type="transmembrane region" description="Helical" evidence="7">
    <location>
        <begin position="431"/>
        <end position="454"/>
    </location>
</feature>
<feature type="domain" description="P-type ATPase C-terminal" evidence="8">
    <location>
        <begin position="321"/>
        <end position="560"/>
    </location>
</feature>
<dbReference type="NCBIfam" id="TIGR01494">
    <property type="entry name" value="ATPase_P-type"/>
    <property type="match status" value="1"/>
</dbReference>
<organism evidence="9 10">
    <name type="scientific">Edhazardia aedis (strain USNM 41457)</name>
    <name type="common">Microsporidian parasite</name>
    <dbReference type="NCBI Taxonomy" id="1003232"/>
    <lineage>
        <taxon>Eukaryota</taxon>
        <taxon>Fungi</taxon>
        <taxon>Fungi incertae sedis</taxon>
        <taxon>Microsporidia</taxon>
        <taxon>Edhazardia</taxon>
    </lineage>
</organism>
<dbReference type="InParanoid" id="J9D065"/>
<protein>
    <submittedName>
        <fullName evidence="9">HAD ATPase, P-type, family IC</fullName>
    </submittedName>
</protein>
<dbReference type="GO" id="GO:0005524">
    <property type="term" value="F:ATP binding"/>
    <property type="evidence" value="ECO:0007669"/>
    <property type="project" value="InterPro"/>
</dbReference>
<dbReference type="GO" id="GO:0045332">
    <property type="term" value="P:phospholipid translocation"/>
    <property type="evidence" value="ECO:0007669"/>
    <property type="project" value="TreeGrafter"/>
</dbReference>
<dbReference type="InterPro" id="IPR023214">
    <property type="entry name" value="HAD_sf"/>
</dbReference>
<gene>
    <name evidence="9" type="ORF">EDEG_00534</name>
</gene>
<reference evidence="10" key="2">
    <citation type="submission" date="2015-07" db="EMBL/GenBank/DDBJ databases">
        <title>Contrasting host-pathogen interactions and genome evolution in two generalist and specialist microsporidian pathogens of mosquitoes.</title>
        <authorList>
            <consortium name="The Broad Institute Genomics Platform"/>
            <consortium name="The Broad Institute Genome Sequencing Center for Infectious Disease"/>
            <person name="Cuomo C.A."/>
            <person name="Sanscrainte N.D."/>
            <person name="Goldberg J.M."/>
            <person name="Heiman D."/>
            <person name="Young S."/>
            <person name="Zeng Q."/>
            <person name="Becnel J.J."/>
            <person name="Birren B.W."/>
        </authorList>
    </citation>
    <scope>NUCLEOTIDE SEQUENCE [LARGE SCALE GENOMIC DNA]</scope>
    <source>
        <strain evidence="10">USNM 41457</strain>
    </source>
</reference>
<feature type="transmembrane region" description="Helical" evidence="7">
    <location>
        <begin position="356"/>
        <end position="372"/>
    </location>
</feature>
<evidence type="ECO:0000256" key="1">
    <source>
        <dbReference type="ARBA" id="ARBA00004141"/>
    </source>
</evidence>
<evidence type="ECO:0000313" key="9">
    <source>
        <dbReference type="EMBL" id="EJW01261.1"/>
    </source>
</evidence>
<dbReference type="GO" id="GO:0016887">
    <property type="term" value="F:ATP hydrolysis activity"/>
    <property type="evidence" value="ECO:0007669"/>
    <property type="project" value="InterPro"/>
</dbReference>
<keyword evidence="6 7" id="KW-0472">Membrane</keyword>